<comment type="caution">
    <text evidence="1">The sequence shown here is derived from an EMBL/GenBank/DDBJ whole genome shotgun (WGS) entry which is preliminary data.</text>
</comment>
<dbReference type="Proteomes" id="UP000698222">
    <property type="component" value="Unassembled WGS sequence"/>
</dbReference>
<proteinExistence type="predicted"/>
<gene>
    <name evidence="1" type="ORF">JOF44_000228</name>
</gene>
<keyword evidence="2" id="KW-1185">Reference proteome</keyword>
<dbReference type="InterPro" id="IPR036170">
    <property type="entry name" value="YezG-like_sf"/>
</dbReference>
<reference evidence="1 2" key="1">
    <citation type="submission" date="2021-03" db="EMBL/GenBank/DDBJ databases">
        <title>Sequencing the genomes of 1000 actinobacteria strains.</title>
        <authorList>
            <person name="Klenk H.-P."/>
        </authorList>
    </citation>
    <scope>NUCLEOTIDE SEQUENCE [LARGE SCALE GENOMIC DNA]</scope>
    <source>
        <strain evidence="1 2">DSM 14564</strain>
    </source>
</reference>
<name>A0ABS4YFD9_9MICO</name>
<dbReference type="EMBL" id="JAGIOC010000001">
    <property type="protein sequence ID" value="MBP2407325.1"/>
    <property type="molecule type" value="Genomic_DNA"/>
</dbReference>
<dbReference type="SUPFAM" id="SSF160424">
    <property type="entry name" value="BH3703-like"/>
    <property type="match status" value="1"/>
</dbReference>
<organism evidence="1 2">
    <name type="scientific">Brachybacterium fresconis</name>
    <dbReference type="NCBI Taxonomy" id="173363"/>
    <lineage>
        <taxon>Bacteria</taxon>
        <taxon>Bacillati</taxon>
        <taxon>Actinomycetota</taxon>
        <taxon>Actinomycetes</taxon>
        <taxon>Micrococcales</taxon>
        <taxon>Dermabacteraceae</taxon>
        <taxon>Brachybacterium</taxon>
    </lineage>
</organism>
<protein>
    <submittedName>
        <fullName evidence="1">Uncharacterized protein</fullName>
    </submittedName>
</protein>
<evidence type="ECO:0000313" key="1">
    <source>
        <dbReference type="EMBL" id="MBP2407325.1"/>
    </source>
</evidence>
<evidence type="ECO:0000313" key="2">
    <source>
        <dbReference type="Proteomes" id="UP000698222"/>
    </source>
</evidence>
<accession>A0ABS4YFD9</accession>
<dbReference type="RefSeq" id="WP_209886350.1">
    <property type="nucleotide sequence ID" value="NZ_BAAAJV010000022.1"/>
</dbReference>
<sequence>MSDTDHSSIPLMIRQGQLIDEIASQVPLEVEGEWSKLIYIRTAVSMNAQEEMRVYRPDGSVGSALPPLDMEDLSEELRKVMYRDGVGTWFTATWTLEREESGEISVSSEFDYENEPKWDASITASTYAIELEDFPRDEENIPEWLKRKVLKA</sequence>